<comment type="caution">
    <text evidence="1">The sequence shown here is derived from an EMBL/GenBank/DDBJ whole genome shotgun (WGS) entry which is preliminary data.</text>
</comment>
<gene>
    <name evidence="1" type="ORF">PUN28_004830</name>
</gene>
<reference evidence="1 2" key="1">
    <citation type="submission" date="2023-03" db="EMBL/GenBank/DDBJ databases">
        <title>High recombination rates correlate with genetic variation in Cardiocondyla obscurior ants.</title>
        <authorList>
            <person name="Errbii M."/>
        </authorList>
    </citation>
    <scope>NUCLEOTIDE SEQUENCE [LARGE SCALE GENOMIC DNA]</scope>
    <source>
        <strain evidence="1">Alpha-2009</strain>
        <tissue evidence="1">Whole body</tissue>
    </source>
</reference>
<dbReference type="Proteomes" id="UP001430953">
    <property type="component" value="Unassembled WGS sequence"/>
</dbReference>
<evidence type="ECO:0008006" key="3">
    <source>
        <dbReference type="Google" id="ProtNLM"/>
    </source>
</evidence>
<evidence type="ECO:0000313" key="2">
    <source>
        <dbReference type="Proteomes" id="UP001430953"/>
    </source>
</evidence>
<organism evidence="1 2">
    <name type="scientific">Cardiocondyla obscurior</name>
    <dbReference type="NCBI Taxonomy" id="286306"/>
    <lineage>
        <taxon>Eukaryota</taxon>
        <taxon>Metazoa</taxon>
        <taxon>Ecdysozoa</taxon>
        <taxon>Arthropoda</taxon>
        <taxon>Hexapoda</taxon>
        <taxon>Insecta</taxon>
        <taxon>Pterygota</taxon>
        <taxon>Neoptera</taxon>
        <taxon>Endopterygota</taxon>
        <taxon>Hymenoptera</taxon>
        <taxon>Apocrita</taxon>
        <taxon>Aculeata</taxon>
        <taxon>Formicoidea</taxon>
        <taxon>Formicidae</taxon>
        <taxon>Myrmicinae</taxon>
        <taxon>Cardiocondyla</taxon>
    </lineage>
</organism>
<proteinExistence type="predicted"/>
<dbReference type="AlphaFoldDB" id="A0AAW2GDB2"/>
<evidence type="ECO:0000313" key="1">
    <source>
        <dbReference type="EMBL" id="KAL0126013.1"/>
    </source>
</evidence>
<accession>A0AAW2GDB2</accession>
<keyword evidence="2" id="KW-1185">Reference proteome</keyword>
<protein>
    <recommendedName>
        <fullName evidence="3">Ribosomal protein S15</fullName>
    </recommendedName>
</protein>
<name>A0AAW2GDB2_9HYME</name>
<sequence>MPNIIHFYKVITRIFSKQNFCSCLDKIRKRFSGSIRRRQKLINESPAVRRSCRDYQEEEEAQEGLLHQRSNPMTVFNSRVTKLREGIYEHREKAIKIKFLHFSRYIRIISFTTIMRLRRINEEINYIKWIEESLNVIQLSV</sequence>
<dbReference type="EMBL" id="JADYXP020000004">
    <property type="protein sequence ID" value="KAL0126013.1"/>
    <property type="molecule type" value="Genomic_DNA"/>
</dbReference>